<gene>
    <name evidence="1" type="ORF">PLEOSDRAFT_173637</name>
</gene>
<dbReference type="HOGENOM" id="CLU_1652885_0_0_1"/>
<dbReference type="InParanoid" id="A0A067NPA9"/>
<evidence type="ECO:0000313" key="2">
    <source>
        <dbReference type="Proteomes" id="UP000027073"/>
    </source>
</evidence>
<proteinExistence type="predicted"/>
<name>A0A067NPA9_PLEO1</name>
<accession>A0A067NPA9</accession>
<reference evidence="2" key="1">
    <citation type="journal article" date="2014" name="Proc. Natl. Acad. Sci. U.S.A.">
        <title>Extensive sampling of basidiomycete genomes demonstrates inadequacy of the white-rot/brown-rot paradigm for wood decay fungi.</title>
        <authorList>
            <person name="Riley R."/>
            <person name="Salamov A.A."/>
            <person name="Brown D.W."/>
            <person name="Nagy L.G."/>
            <person name="Floudas D."/>
            <person name="Held B.W."/>
            <person name="Levasseur A."/>
            <person name="Lombard V."/>
            <person name="Morin E."/>
            <person name="Otillar R."/>
            <person name="Lindquist E.A."/>
            <person name="Sun H."/>
            <person name="LaButti K.M."/>
            <person name="Schmutz J."/>
            <person name="Jabbour D."/>
            <person name="Luo H."/>
            <person name="Baker S.E."/>
            <person name="Pisabarro A.G."/>
            <person name="Walton J.D."/>
            <person name="Blanchette R.A."/>
            <person name="Henrissat B."/>
            <person name="Martin F."/>
            <person name="Cullen D."/>
            <person name="Hibbett D.S."/>
            <person name="Grigoriev I.V."/>
        </authorList>
    </citation>
    <scope>NUCLEOTIDE SEQUENCE [LARGE SCALE GENOMIC DNA]</scope>
    <source>
        <strain evidence="2">PC15</strain>
    </source>
</reference>
<protein>
    <submittedName>
        <fullName evidence="1">Uncharacterized protein</fullName>
    </submittedName>
</protein>
<organism evidence="1 2">
    <name type="scientific">Pleurotus ostreatus (strain PC15)</name>
    <name type="common">Oyster mushroom</name>
    <dbReference type="NCBI Taxonomy" id="1137138"/>
    <lineage>
        <taxon>Eukaryota</taxon>
        <taxon>Fungi</taxon>
        <taxon>Dikarya</taxon>
        <taxon>Basidiomycota</taxon>
        <taxon>Agaricomycotina</taxon>
        <taxon>Agaricomycetes</taxon>
        <taxon>Agaricomycetidae</taxon>
        <taxon>Agaricales</taxon>
        <taxon>Pleurotineae</taxon>
        <taxon>Pleurotaceae</taxon>
        <taxon>Pleurotus</taxon>
    </lineage>
</organism>
<evidence type="ECO:0000313" key="1">
    <source>
        <dbReference type="EMBL" id="KDQ29898.1"/>
    </source>
</evidence>
<dbReference type="OrthoDB" id="2825594at2759"/>
<sequence>MQALHFATLPVGSTLSMPITPENAAAVMAFLATQRVQFNEDPSLISWKAPGSDEVRYLVPTNMSALDISPADGEPDATSATNIVCGQCGALNYTKDPKQYYAVTAGSQVGVVKGADVGRGLIDYISGGVVIGFRTESLAVEHFQKGVRAGSVRVIPARPM</sequence>
<dbReference type="VEuPathDB" id="FungiDB:PLEOSDRAFT_173637"/>
<dbReference type="Proteomes" id="UP000027073">
    <property type="component" value="Unassembled WGS sequence"/>
</dbReference>
<dbReference type="EMBL" id="KL198007">
    <property type="protein sequence ID" value="KDQ29898.1"/>
    <property type="molecule type" value="Genomic_DNA"/>
</dbReference>
<dbReference type="AlphaFoldDB" id="A0A067NPA9"/>